<dbReference type="CDD" id="cd01647">
    <property type="entry name" value="RT_LTR"/>
    <property type="match status" value="1"/>
</dbReference>
<dbReference type="GO" id="GO:0015074">
    <property type="term" value="P:DNA integration"/>
    <property type="evidence" value="ECO:0007669"/>
    <property type="project" value="InterPro"/>
</dbReference>
<dbReference type="InterPro" id="IPR036397">
    <property type="entry name" value="RNaseH_sf"/>
</dbReference>
<dbReference type="PANTHER" id="PTHR37984:SF9">
    <property type="entry name" value="INTEGRASE CATALYTIC DOMAIN-CONTAINING PROTEIN"/>
    <property type="match status" value="1"/>
</dbReference>
<evidence type="ECO:0000256" key="3">
    <source>
        <dbReference type="ARBA" id="ARBA00022722"/>
    </source>
</evidence>
<dbReference type="Gene3D" id="3.10.10.10">
    <property type="entry name" value="HIV Type 1 Reverse Transcriptase, subunit A, domain 1"/>
    <property type="match status" value="1"/>
</dbReference>
<feature type="domain" description="Integrase catalytic" evidence="8">
    <location>
        <begin position="890"/>
        <end position="1056"/>
    </location>
</feature>
<dbReference type="OrthoDB" id="6618109at2759"/>
<name>A0A6H5HI94_9HEMI</name>
<evidence type="ECO:0000256" key="2">
    <source>
        <dbReference type="ARBA" id="ARBA00022695"/>
    </source>
</evidence>
<keyword evidence="2" id="KW-0548">Nucleotidyltransferase</keyword>
<gene>
    <name evidence="9" type="ORF">NTEN_LOCUS20488</name>
</gene>
<dbReference type="InterPro" id="IPR000477">
    <property type="entry name" value="RT_dom"/>
</dbReference>
<dbReference type="EMBL" id="CADCXU010030178">
    <property type="protein sequence ID" value="CAB0016247.1"/>
    <property type="molecule type" value="Genomic_DNA"/>
</dbReference>
<proteinExistence type="predicted"/>
<evidence type="ECO:0000313" key="10">
    <source>
        <dbReference type="Proteomes" id="UP000479000"/>
    </source>
</evidence>
<keyword evidence="10" id="KW-1185">Reference proteome</keyword>
<dbReference type="FunFam" id="1.10.340.70:FF:000003">
    <property type="entry name" value="Protein CBG25708"/>
    <property type="match status" value="1"/>
</dbReference>
<keyword evidence="4" id="KW-0255">Endonuclease</keyword>
<dbReference type="InterPro" id="IPR041588">
    <property type="entry name" value="Integrase_H2C2"/>
</dbReference>
<dbReference type="Pfam" id="PF17921">
    <property type="entry name" value="Integrase_H2C2"/>
    <property type="match status" value="1"/>
</dbReference>
<dbReference type="Pfam" id="PF00078">
    <property type="entry name" value="RVT_1"/>
    <property type="match status" value="1"/>
</dbReference>
<evidence type="ECO:0000256" key="1">
    <source>
        <dbReference type="ARBA" id="ARBA00012493"/>
    </source>
</evidence>
<dbReference type="GO" id="GO:0042575">
    <property type="term" value="C:DNA polymerase complex"/>
    <property type="evidence" value="ECO:0007669"/>
    <property type="project" value="UniProtKB-ARBA"/>
</dbReference>
<dbReference type="GO" id="GO:0003964">
    <property type="term" value="F:RNA-directed DNA polymerase activity"/>
    <property type="evidence" value="ECO:0007669"/>
    <property type="project" value="UniProtKB-KW"/>
</dbReference>
<dbReference type="InterPro" id="IPR001584">
    <property type="entry name" value="Integrase_cat-core"/>
</dbReference>
<dbReference type="FunFam" id="3.30.420.10:FF:000063">
    <property type="entry name" value="Retrovirus-related Pol polyprotein from transposon 297-like Protein"/>
    <property type="match status" value="1"/>
</dbReference>
<dbReference type="InterPro" id="IPR043128">
    <property type="entry name" value="Rev_trsase/Diguanyl_cyclase"/>
</dbReference>
<feature type="compositionally biased region" description="Basic and acidic residues" evidence="6">
    <location>
        <begin position="1051"/>
        <end position="1063"/>
    </location>
</feature>
<dbReference type="FunFam" id="3.10.20.370:FF:000001">
    <property type="entry name" value="Retrovirus-related Pol polyprotein from transposon 17.6-like protein"/>
    <property type="match status" value="1"/>
</dbReference>
<sequence>MVLLVLIIGMKDGNISDKLQLDPDLTLTKAITTLRQHEGLIRQKEDLRDQNVSELRKRQFPVKVTSKNASSKNFAQQNRRELAPHREANQKICQKCGYEWHDRMSNCPARKARCKNCFRIGHYSKMCLSKNKNVRDVECSQSDDETDSYVHSVTSKVSRADLHIGCTEQQKSCSAWTQKLKVTCGNELSKFITFKLDTAADVTMIPATQFQNSLSELPLQTSTSNVFSAKRKDRFHILGTLKLVIGHKDIEIVETAYISEDIDIPLLGRAACERLHLVQRIFHVNVDNWYSEFPTLFKGLGSMKGEYIIEMKDNAKPYAISSPRAIPIALKDKVKEALDDMIEKGVIVRVDHATDWCAPMVVSIKKGGGIRICVDLSQLNRSVKRQYHPIPKIELSLAEVNGAKYFSKLDANHGFWQLNLAKESQDYTTFITPFGRFKFRKLPFGITSAPEEYQKRISMILEGSKNCLSHLDDILIWGNSKEEHDQCLREVLEKLQAAGVTLNKKKTAFCKESVTYLGFLLSRDGIQADPGKVKAIQEMETPSNTKEAQRLMGMATFLAKFIPNKSELLEPISSLTSSKNAFVWGPAQDAAFRNLKKSLTTPPCLAMFDPSKPTMVSSDASTLGLGAVLFQGNKGDQKPVAYISRTLSAAEKNYANIEREALALTWACDRLKYFLIGKPFVIETDHKPLVQIFTTKNLDDLSPRLQRFRMRMMRYDYIVQYTPGKNLLIADTLSRKPIQSGEDGELEEEVDAFIHEVCLANVHTSDENLVRVADAQMRDPVCTQLKLLIKDEWPPLAKLPVELRPYYPIREELSVIEGILLRGTRMLIPAELRPVMLEKLHTGHQGITKTRRRAQRTMWWPNISNEIEQKIKSCPVCIQNSVNRAEPLIPSPIPAHAWQRASLDLFKLESDWYLVITDHFSRYFQVAKMKRMRASDIIKECKSTFSLFGVPEEVFSDSGTQFNTLETSEFQQFAREWGFKTYCSSPQYHQANGAAEAAVKTAKSLLKKNTGDFELALLAYRNTPLANGFSPAELLFGRRLRDNLPSTPTSRQERPDSETIFKQEEKYRSSYKKNFDSRHRAKELEPLKCRDPVWVTDLKRHGHINKVLDAPRSYLVDTDKSIVRRNRLHLIPAPYMRRSSVAPVGNGTPPKQQADASAMDSRPSPGPAMRTRQKCRMQPAPLED</sequence>
<dbReference type="Gene3D" id="1.10.340.70">
    <property type="match status" value="1"/>
</dbReference>
<evidence type="ECO:0000313" key="9">
    <source>
        <dbReference type="EMBL" id="CAB0016247.1"/>
    </source>
</evidence>
<keyword evidence="4" id="KW-0378">Hydrolase</keyword>
<evidence type="ECO:0000256" key="5">
    <source>
        <dbReference type="ARBA" id="ARBA00022918"/>
    </source>
</evidence>
<evidence type="ECO:0000259" key="8">
    <source>
        <dbReference type="PROSITE" id="PS50994"/>
    </source>
</evidence>
<keyword evidence="5" id="KW-0695">RNA-directed DNA polymerase</keyword>
<dbReference type="AlphaFoldDB" id="A0A6H5HI94"/>
<dbReference type="Gene3D" id="3.30.70.270">
    <property type="match status" value="2"/>
</dbReference>
<feature type="region of interest" description="Disordered" evidence="6">
    <location>
        <begin position="1043"/>
        <end position="1063"/>
    </location>
</feature>
<feature type="region of interest" description="Disordered" evidence="6">
    <location>
        <begin position="1139"/>
        <end position="1184"/>
    </location>
</feature>
<dbReference type="Pfam" id="PF17919">
    <property type="entry name" value="RT_RNaseH_2"/>
    <property type="match status" value="1"/>
</dbReference>
<dbReference type="SUPFAM" id="SSF53098">
    <property type="entry name" value="Ribonuclease H-like"/>
    <property type="match status" value="1"/>
</dbReference>
<keyword evidence="3" id="KW-0540">Nuclease</keyword>
<evidence type="ECO:0000259" key="7">
    <source>
        <dbReference type="PROSITE" id="PS50878"/>
    </source>
</evidence>
<dbReference type="PROSITE" id="PS50994">
    <property type="entry name" value="INTEGRASE"/>
    <property type="match status" value="1"/>
</dbReference>
<evidence type="ECO:0000256" key="6">
    <source>
        <dbReference type="SAM" id="MobiDB-lite"/>
    </source>
</evidence>
<organism evidence="9 10">
    <name type="scientific">Nesidiocoris tenuis</name>
    <dbReference type="NCBI Taxonomy" id="355587"/>
    <lineage>
        <taxon>Eukaryota</taxon>
        <taxon>Metazoa</taxon>
        <taxon>Ecdysozoa</taxon>
        <taxon>Arthropoda</taxon>
        <taxon>Hexapoda</taxon>
        <taxon>Insecta</taxon>
        <taxon>Pterygota</taxon>
        <taxon>Neoptera</taxon>
        <taxon>Paraneoptera</taxon>
        <taxon>Hemiptera</taxon>
        <taxon>Heteroptera</taxon>
        <taxon>Panheteroptera</taxon>
        <taxon>Cimicomorpha</taxon>
        <taxon>Miridae</taxon>
        <taxon>Dicyphina</taxon>
        <taxon>Nesidiocoris</taxon>
    </lineage>
</organism>
<feature type="domain" description="Reverse transcriptase" evidence="7">
    <location>
        <begin position="344"/>
        <end position="521"/>
    </location>
</feature>
<dbReference type="GO" id="GO:0003676">
    <property type="term" value="F:nucleic acid binding"/>
    <property type="evidence" value="ECO:0007669"/>
    <property type="project" value="InterPro"/>
</dbReference>
<dbReference type="InterPro" id="IPR043502">
    <property type="entry name" value="DNA/RNA_pol_sf"/>
</dbReference>
<dbReference type="Proteomes" id="UP000479000">
    <property type="component" value="Unassembled WGS sequence"/>
</dbReference>
<protein>
    <recommendedName>
        <fullName evidence="1">RNA-directed DNA polymerase</fullName>
        <ecNumber evidence="1">2.7.7.49</ecNumber>
    </recommendedName>
</protein>
<dbReference type="CDD" id="cd09274">
    <property type="entry name" value="RNase_HI_RT_Ty3"/>
    <property type="match status" value="1"/>
</dbReference>
<dbReference type="InterPro" id="IPR041577">
    <property type="entry name" value="RT_RNaseH_2"/>
</dbReference>
<dbReference type="PROSITE" id="PS50878">
    <property type="entry name" value="RT_POL"/>
    <property type="match status" value="1"/>
</dbReference>
<dbReference type="FunFam" id="3.30.70.270:FF:000026">
    <property type="entry name" value="Transposon Ty3-G Gag-Pol polyprotein"/>
    <property type="match status" value="1"/>
</dbReference>
<dbReference type="GO" id="GO:0004519">
    <property type="term" value="F:endonuclease activity"/>
    <property type="evidence" value="ECO:0007669"/>
    <property type="project" value="UniProtKB-KW"/>
</dbReference>
<dbReference type="SUPFAM" id="SSF56672">
    <property type="entry name" value="DNA/RNA polymerases"/>
    <property type="match status" value="1"/>
</dbReference>
<dbReference type="PANTHER" id="PTHR37984">
    <property type="entry name" value="PROTEIN CBG26694"/>
    <property type="match status" value="1"/>
</dbReference>
<accession>A0A6H5HI94</accession>
<dbReference type="Gene3D" id="3.30.420.10">
    <property type="entry name" value="Ribonuclease H-like superfamily/Ribonuclease H"/>
    <property type="match status" value="1"/>
</dbReference>
<reference evidence="9 10" key="1">
    <citation type="submission" date="2020-02" db="EMBL/GenBank/DDBJ databases">
        <authorList>
            <person name="Ferguson B K."/>
        </authorList>
    </citation>
    <scope>NUCLEOTIDE SEQUENCE [LARGE SCALE GENOMIC DNA]</scope>
</reference>
<dbReference type="EC" id="2.7.7.49" evidence="1"/>
<evidence type="ECO:0000256" key="4">
    <source>
        <dbReference type="ARBA" id="ARBA00022759"/>
    </source>
</evidence>
<dbReference type="InterPro" id="IPR012337">
    <property type="entry name" value="RNaseH-like_sf"/>
</dbReference>
<dbReference type="InterPro" id="IPR050951">
    <property type="entry name" value="Retrovirus_Pol_polyprotein"/>
</dbReference>
<keyword evidence="2" id="KW-0808">Transferase</keyword>